<dbReference type="Gene3D" id="1.20.930.40">
    <property type="entry name" value="Transferrin receptor-like, dimerisation domain"/>
    <property type="match status" value="1"/>
</dbReference>
<evidence type="ECO:0000313" key="4">
    <source>
        <dbReference type="Proteomes" id="UP000327468"/>
    </source>
</evidence>
<dbReference type="EMBL" id="VFJC01000022">
    <property type="protein sequence ID" value="KAB5535882.1"/>
    <property type="molecule type" value="Genomic_DNA"/>
</dbReference>
<sequence length="199" mass="22219">MLDTRKNLEAKTSTELLVVAKAAGEIAGVMALRLVHDRLLRLNVEKYKNVMNIHIVKINKEVMRLQKFSHLTEHVQMQWLMSALGSYSRASNRLITSMENSDLYDLQQCRIINDQIMGVERNLLSPYVSPRDTPFRHILLGSGSHTLGAVFTHLASIQNGTSSVDAVLLNNQIAVAAWMIESCASALAGNMWDTENELA</sequence>
<dbReference type="PANTHER" id="PTHR10404">
    <property type="entry name" value="N-ACETYLATED-ALPHA-LINKED ACIDIC DIPEPTIDASE"/>
    <property type="match status" value="1"/>
</dbReference>
<keyword evidence="1" id="KW-0254">Endocytosis</keyword>
<dbReference type="Pfam" id="PF04253">
    <property type="entry name" value="TFR_dimer"/>
    <property type="match status" value="1"/>
</dbReference>
<dbReference type="GO" id="GO:0031623">
    <property type="term" value="P:receptor internalization"/>
    <property type="evidence" value="ECO:0007669"/>
    <property type="project" value="UniProtKB-UniRule"/>
</dbReference>
<dbReference type="InterPro" id="IPR007365">
    <property type="entry name" value="TFR-like_dimer_dom"/>
</dbReference>
<comment type="similarity">
    <text evidence="1">Belongs to the peptidase M28 family. M28B subfamily.</text>
</comment>
<comment type="caution">
    <text evidence="3">The sequence shown here is derived from an EMBL/GenBank/DDBJ whole genome shotgun (WGS) entry which is preliminary data.</text>
</comment>
<keyword evidence="1" id="KW-0675">Receptor</keyword>
<dbReference type="PANTHER" id="PTHR10404:SF26">
    <property type="entry name" value="TRANSFERRIN RECEPTOR PROTEIN 1"/>
    <property type="match status" value="1"/>
</dbReference>
<keyword evidence="1" id="KW-0564">Palmitate</keyword>
<dbReference type="Proteomes" id="UP000327468">
    <property type="component" value="Chromosome 21"/>
</dbReference>
<keyword evidence="1" id="KW-0449">Lipoprotein</keyword>
<name>A0A5N5KZX4_PANHP</name>
<dbReference type="InterPro" id="IPR036757">
    <property type="entry name" value="TFR-like_dimer_dom_sf"/>
</dbReference>
<gene>
    <name evidence="3" type="ORF">PHYPO_G00123060</name>
</gene>
<comment type="function">
    <text evidence="1">Cellular uptake of iron occurs via receptor-mediated endocytosis of ligand-occupied transferrin receptor into specialized endosomes. Endosomal acidification leads to iron release. The apotransferrin-receptor complex is then recycled to the cell surface with a return to neutral pH and the concomitant loss of affinity of apotransferrin for its receptor. Transferrin receptor is necessary for development of erythrocytes and the nervous system. Acts as a lipid sensor that regulates mitochondrial fusion by regulating activation of the JNK pathway.</text>
</comment>
<dbReference type="GO" id="GO:0009897">
    <property type="term" value="C:external side of plasma membrane"/>
    <property type="evidence" value="ECO:0007669"/>
    <property type="project" value="TreeGrafter"/>
</dbReference>
<keyword evidence="1" id="KW-1003">Cell membrane</keyword>
<accession>A0A5N5KZX4</accession>
<evidence type="ECO:0000259" key="2">
    <source>
        <dbReference type="Pfam" id="PF04253"/>
    </source>
</evidence>
<comment type="subcellular location">
    <subcellularLocation>
        <location evidence="1">Cell membrane</location>
        <topology evidence="1">Single-pass type II membrane protein</topology>
    </subcellularLocation>
    <subcellularLocation>
        <location evidence="1">Melanosome</location>
    </subcellularLocation>
</comment>
<dbReference type="AlphaFoldDB" id="A0A5N5KZX4"/>
<dbReference type="SUPFAM" id="SSF47672">
    <property type="entry name" value="Transferrin receptor-like dimerisation domain"/>
    <property type="match status" value="1"/>
</dbReference>
<reference evidence="3 4" key="1">
    <citation type="submission" date="2019-06" db="EMBL/GenBank/DDBJ databases">
        <title>A chromosome-scale genome assembly of the striped catfish, Pangasianodon hypophthalmus.</title>
        <authorList>
            <person name="Wen M."/>
            <person name="Zahm M."/>
            <person name="Roques C."/>
            <person name="Cabau C."/>
            <person name="Klopp C."/>
            <person name="Donnadieu C."/>
            <person name="Jouanno E."/>
            <person name="Avarre J.-C."/>
            <person name="Campet M."/>
            <person name="Ha T.T.T."/>
            <person name="Dugue R."/>
            <person name="Lampietro C."/>
            <person name="Louis A."/>
            <person name="Herpin A."/>
            <person name="Echchiki A."/>
            <person name="Berthelot C."/>
            <person name="Parey E."/>
            <person name="Roest-Crollius H."/>
            <person name="Braasch I."/>
            <person name="Postlethwait J."/>
            <person name="Bobe J."/>
            <person name="Montfort J."/>
            <person name="Bouchez O."/>
            <person name="Begum T."/>
            <person name="Schartl M."/>
            <person name="Guiguen Y."/>
        </authorList>
    </citation>
    <scope>NUCLEOTIDE SEQUENCE [LARGE SCALE GENOMIC DNA]</scope>
    <source>
        <strain evidence="3 4">Indonesia</strain>
        <tissue evidence="3">Blood</tissue>
    </source>
</reference>
<evidence type="ECO:0000256" key="1">
    <source>
        <dbReference type="RuleBase" id="RU367157"/>
    </source>
</evidence>
<dbReference type="GO" id="GO:0004998">
    <property type="term" value="F:transferrin receptor activity"/>
    <property type="evidence" value="ECO:0007669"/>
    <property type="project" value="UniProtKB-UniRule"/>
</dbReference>
<keyword evidence="1" id="KW-0472">Membrane</keyword>
<organism evidence="3 4">
    <name type="scientific">Pangasianodon hypophthalmus</name>
    <name type="common">Striped catfish</name>
    <name type="synonym">Helicophagus hypophthalmus</name>
    <dbReference type="NCBI Taxonomy" id="310915"/>
    <lineage>
        <taxon>Eukaryota</taxon>
        <taxon>Metazoa</taxon>
        <taxon>Chordata</taxon>
        <taxon>Craniata</taxon>
        <taxon>Vertebrata</taxon>
        <taxon>Euteleostomi</taxon>
        <taxon>Actinopterygii</taxon>
        <taxon>Neopterygii</taxon>
        <taxon>Teleostei</taxon>
        <taxon>Ostariophysi</taxon>
        <taxon>Siluriformes</taxon>
        <taxon>Pangasiidae</taxon>
        <taxon>Pangasianodon</taxon>
    </lineage>
</organism>
<dbReference type="GO" id="GO:0006879">
    <property type="term" value="P:intracellular iron ion homeostasis"/>
    <property type="evidence" value="ECO:0007669"/>
    <property type="project" value="UniProtKB-UniRule"/>
</dbReference>
<protein>
    <recommendedName>
        <fullName evidence="1">Transferrin receptor protein 1</fullName>
    </recommendedName>
</protein>
<keyword evidence="4" id="KW-1185">Reference proteome</keyword>
<feature type="domain" description="Transferrin receptor-like dimerisation" evidence="2">
    <location>
        <begin position="77"/>
        <end position="187"/>
    </location>
</feature>
<dbReference type="GO" id="GO:0042470">
    <property type="term" value="C:melanosome"/>
    <property type="evidence" value="ECO:0007669"/>
    <property type="project" value="UniProtKB-SubCell"/>
</dbReference>
<proteinExistence type="inferred from homology"/>
<keyword evidence="1" id="KW-0325">Glycoprotein</keyword>
<evidence type="ECO:0000313" key="3">
    <source>
        <dbReference type="EMBL" id="KAB5535882.1"/>
    </source>
</evidence>
<dbReference type="InterPro" id="IPR039373">
    <property type="entry name" value="Peptidase_M28B"/>
</dbReference>
<dbReference type="GO" id="GO:0033572">
    <property type="term" value="P:transferrin transport"/>
    <property type="evidence" value="ECO:0007669"/>
    <property type="project" value="UniProtKB-UniRule"/>
</dbReference>
<comment type="subunit">
    <text evidence="1">Homodimer; disulfide-linked.</text>
</comment>
<comment type="PTM">
    <text evidence="1">Stearoylated.</text>
</comment>